<sequence>MLKLSKTNSTKIQTSCLQIQALNKLLILFVLAVLSLCEARKHGIRSRFSRIKTNAPEHFQDNILYFVLGYINDEGKLIFDYTDKDLDTFSSYDEVPFSDRNPYRPGTSIEDTSFLAIPKEGFEELQTSQPLNDSERRCSPIDYVFKEGFYALLGYTVKTFKGVDIAPNYGIIIGWESTNWVTAVLSDQTGGYILNTKAIDSSATDLMGSVYINFDGSDTSIIPAADCETTPSLPACSGDCVPNTDKTEEQCGCIVGDTRTFCVTCTGKNLPTADCKCPDVKEGDYTKAKCEEDKGVIPPSDCTGKTEE</sequence>
<comment type="caution">
    <text evidence="1">The sequence shown here is derived from an EMBL/GenBank/DDBJ whole genome shotgun (WGS) entry which is preliminary data.</text>
</comment>
<dbReference type="EMBL" id="SNRW01013978">
    <property type="protein sequence ID" value="KAA6372004.1"/>
    <property type="molecule type" value="Genomic_DNA"/>
</dbReference>
<proteinExistence type="predicted"/>
<evidence type="ECO:0000313" key="2">
    <source>
        <dbReference type="Proteomes" id="UP000324800"/>
    </source>
</evidence>
<dbReference type="Proteomes" id="UP000324800">
    <property type="component" value="Unassembled WGS sequence"/>
</dbReference>
<name>A0A5J4UPB0_9EUKA</name>
<evidence type="ECO:0000313" key="1">
    <source>
        <dbReference type="EMBL" id="KAA6372004.1"/>
    </source>
</evidence>
<dbReference type="AlphaFoldDB" id="A0A5J4UPB0"/>
<feature type="non-terminal residue" evidence="1">
    <location>
        <position position="308"/>
    </location>
</feature>
<accession>A0A5J4UPB0</accession>
<reference evidence="1 2" key="1">
    <citation type="submission" date="2019-03" db="EMBL/GenBank/DDBJ databases">
        <title>Single cell metagenomics reveals metabolic interactions within the superorganism composed of flagellate Streblomastix strix and complex community of Bacteroidetes bacteria on its surface.</title>
        <authorList>
            <person name="Treitli S.C."/>
            <person name="Kolisko M."/>
            <person name="Husnik F."/>
            <person name="Keeling P."/>
            <person name="Hampl V."/>
        </authorList>
    </citation>
    <scope>NUCLEOTIDE SEQUENCE [LARGE SCALE GENOMIC DNA]</scope>
    <source>
        <strain evidence="1">ST1C</strain>
    </source>
</reference>
<organism evidence="1 2">
    <name type="scientific">Streblomastix strix</name>
    <dbReference type="NCBI Taxonomy" id="222440"/>
    <lineage>
        <taxon>Eukaryota</taxon>
        <taxon>Metamonada</taxon>
        <taxon>Preaxostyla</taxon>
        <taxon>Oxymonadida</taxon>
        <taxon>Streblomastigidae</taxon>
        <taxon>Streblomastix</taxon>
    </lineage>
</organism>
<gene>
    <name evidence="1" type="ORF">EZS28_032469</name>
</gene>
<protein>
    <submittedName>
        <fullName evidence="1">Uncharacterized protein</fullName>
    </submittedName>
</protein>